<accession>A0A0N5CH78</accession>
<name>A0A0N5CH78_STREA</name>
<dbReference type="GO" id="GO:0038023">
    <property type="term" value="F:signaling receptor activity"/>
    <property type="evidence" value="ECO:0007669"/>
    <property type="project" value="TreeGrafter"/>
</dbReference>
<keyword evidence="2 5" id="KW-0812">Transmembrane</keyword>
<keyword evidence="7" id="KW-1185">Reference proteome</keyword>
<evidence type="ECO:0000259" key="6">
    <source>
        <dbReference type="Pfam" id="PF01094"/>
    </source>
</evidence>
<dbReference type="STRING" id="174720.A0A0N5CH78"/>
<evidence type="ECO:0000313" key="8">
    <source>
        <dbReference type="WBParaSite" id="SPAL_0001720000.1"/>
    </source>
</evidence>
<dbReference type="InterPro" id="IPR052612">
    <property type="entry name" value="ANP_Clearance_Receptor"/>
</dbReference>
<keyword evidence="4 5" id="KW-0472">Membrane</keyword>
<evidence type="ECO:0000256" key="4">
    <source>
        <dbReference type="ARBA" id="ARBA00023136"/>
    </source>
</evidence>
<dbReference type="SUPFAM" id="SSF53822">
    <property type="entry name" value="Periplasmic binding protein-like I"/>
    <property type="match status" value="1"/>
</dbReference>
<dbReference type="AlphaFoldDB" id="A0A0N5CH78"/>
<dbReference type="Proteomes" id="UP000046392">
    <property type="component" value="Unplaced"/>
</dbReference>
<feature type="transmembrane region" description="Helical" evidence="5">
    <location>
        <begin position="6"/>
        <end position="23"/>
    </location>
</feature>
<dbReference type="InterPro" id="IPR001828">
    <property type="entry name" value="ANF_lig-bd_rcpt"/>
</dbReference>
<evidence type="ECO:0000256" key="2">
    <source>
        <dbReference type="ARBA" id="ARBA00022692"/>
    </source>
</evidence>
<dbReference type="GO" id="GO:0017046">
    <property type="term" value="F:peptide hormone binding"/>
    <property type="evidence" value="ECO:0007669"/>
    <property type="project" value="TreeGrafter"/>
</dbReference>
<dbReference type="GO" id="GO:0016020">
    <property type="term" value="C:membrane"/>
    <property type="evidence" value="ECO:0007669"/>
    <property type="project" value="UniProtKB-SubCell"/>
</dbReference>
<evidence type="ECO:0000313" key="7">
    <source>
        <dbReference type="Proteomes" id="UP000046392"/>
    </source>
</evidence>
<dbReference type="WBParaSite" id="SPAL_0001720000.1">
    <property type="protein sequence ID" value="SPAL_0001720000.1"/>
    <property type="gene ID" value="SPAL_0001720000"/>
</dbReference>
<comment type="subcellular location">
    <subcellularLocation>
        <location evidence="1">Membrane</location>
    </subcellularLocation>
</comment>
<dbReference type="InterPro" id="IPR028082">
    <property type="entry name" value="Peripla_BP_I"/>
</dbReference>
<proteinExistence type="predicted"/>
<evidence type="ECO:0000256" key="5">
    <source>
        <dbReference type="SAM" id="Phobius"/>
    </source>
</evidence>
<dbReference type="GO" id="GO:0007165">
    <property type="term" value="P:signal transduction"/>
    <property type="evidence" value="ECO:0007669"/>
    <property type="project" value="TreeGrafter"/>
</dbReference>
<feature type="domain" description="Receptor ligand binding region" evidence="6">
    <location>
        <begin position="50"/>
        <end position="213"/>
    </location>
</feature>
<evidence type="ECO:0000256" key="3">
    <source>
        <dbReference type="ARBA" id="ARBA00022989"/>
    </source>
</evidence>
<protein>
    <submittedName>
        <fullName evidence="8">ANF_receptor domain-containing protein</fullName>
    </submittedName>
</protein>
<organism evidence="7 8">
    <name type="scientific">Strongyloides papillosus</name>
    <name type="common">Intestinal threadworm</name>
    <dbReference type="NCBI Taxonomy" id="174720"/>
    <lineage>
        <taxon>Eukaryota</taxon>
        <taxon>Metazoa</taxon>
        <taxon>Ecdysozoa</taxon>
        <taxon>Nematoda</taxon>
        <taxon>Chromadorea</taxon>
        <taxon>Rhabditida</taxon>
        <taxon>Tylenchina</taxon>
        <taxon>Panagrolaimomorpha</taxon>
        <taxon>Strongyloidoidea</taxon>
        <taxon>Strongyloididae</taxon>
        <taxon>Strongyloides</taxon>
    </lineage>
</organism>
<keyword evidence="3 5" id="KW-1133">Transmembrane helix</keyword>
<dbReference type="PANTHER" id="PTHR44755">
    <property type="entry name" value="NATRIURETIC PEPTIDE RECEPTOR 3-RELATED"/>
    <property type="match status" value="1"/>
</dbReference>
<evidence type="ECO:0000256" key="1">
    <source>
        <dbReference type="ARBA" id="ARBA00004370"/>
    </source>
</evidence>
<dbReference type="PANTHER" id="PTHR44755:SF8">
    <property type="entry name" value="RECEPTOR LIGAND BINDING REGION DOMAIN-CONTAINING PROTEIN"/>
    <property type="match status" value="1"/>
</dbReference>
<sequence>MRLKNLIYIFITIQLYFVINGYTKKQVNLGFLFVRNSPLLLASSGYLQSAGVVTLALDQIKNEKLLPDYNYTFHTFYDDCLVPRASSGVYELIHKHNVDVIFGSTCNLAAIRATLMAKFYSVPTFVWGAVSTSEIADNERLPNVFSTYAIFLSLGLATIDVLEHFNWTTVSFIYNTNYFQRCQKMYTDFEKALNNTGSRVQVVQSFKTSFDPTYKEFG</sequence>
<dbReference type="Pfam" id="PF01094">
    <property type="entry name" value="ANF_receptor"/>
    <property type="match status" value="1"/>
</dbReference>
<dbReference type="Gene3D" id="3.40.50.2300">
    <property type="match status" value="1"/>
</dbReference>
<reference evidence="8" key="1">
    <citation type="submission" date="2017-02" db="UniProtKB">
        <authorList>
            <consortium name="WormBaseParasite"/>
        </authorList>
    </citation>
    <scope>IDENTIFICATION</scope>
</reference>